<protein>
    <submittedName>
        <fullName evidence="1">Uncharacterized protein</fullName>
    </submittedName>
</protein>
<organism evidence="1">
    <name type="scientific">viral metagenome</name>
    <dbReference type="NCBI Taxonomy" id="1070528"/>
    <lineage>
        <taxon>unclassified sequences</taxon>
        <taxon>metagenomes</taxon>
        <taxon>organismal metagenomes</taxon>
    </lineage>
</organism>
<accession>A0A6C0AEV1</accession>
<reference evidence="1" key="1">
    <citation type="journal article" date="2020" name="Nature">
        <title>Giant virus diversity and host interactions through global metagenomics.</title>
        <authorList>
            <person name="Schulz F."/>
            <person name="Roux S."/>
            <person name="Paez-Espino D."/>
            <person name="Jungbluth S."/>
            <person name="Walsh D.A."/>
            <person name="Denef V.J."/>
            <person name="McMahon K.D."/>
            <person name="Konstantinidis K.T."/>
            <person name="Eloe-Fadrosh E.A."/>
            <person name="Kyrpides N.C."/>
            <person name="Woyke T."/>
        </authorList>
    </citation>
    <scope>NUCLEOTIDE SEQUENCE</scope>
    <source>
        <strain evidence="1">GVMAG-S-1021933-23</strain>
    </source>
</reference>
<dbReference type="AlphaFoldDB" id="A0A6C0AEV1"/>
<dbReference type="EMBL" id="MN740595">
    <property type="protein sequence ID" value="QHS78222.1"/>
    <property type="molecule type" value="Genomic_DNA"/>
</dbReference>
<name>A0A6C0AEV1_9ZZZZ</name>
<evidence type="ECO:0000313" key="1">
    <source>
        <dbReference type="EMBL" id="QHS78222.1"/>
    </source>
</evidence>
<sequence>MEEYILKLKNIAIKNNLIEKCDYNANNIFMSLYTFYFHLKYDTQIFKEDPFFINIDNINFIKPLSNYLNNNDLVFINLFIPNLKHNNLLIYRKNKNILEHYEPNGVLDIKNQNIIDYKIEMFVKSLNKFLPELKIVKSFKLHGFLNNKECYGLQSCSQGHNSEKGYCQIWCYLLTDLILKFPNISTEEIILHLDDKNYQRKKFQKHLKEIIRGFYYYSLQKILKFLNIKEIIFQDKELKNIFELVILKLNI</sequence>
<proteinExistence type="predicted"/>